<name>A0A5B8EFL7_LACAM</name>
<protein>
    <submittedName>
        <fullName evidence="1">Uncharacterized protein</fullName>
    </submittedName>
</protein>
<reference evidence="1 2" key="1">
    <citation type="submission" date="2018-06" db="EMBL/GenBank/DDBJ databases">
        <title>Complete genome sequnece of Lactobacillus amylovorus PMRA3.</title>
        <authorList>
            <person name="Nam Y.-D."/>
            <person name="Chung W.-H."/>
            <person name="Park Y.S."/>
            <person name="Kang J."/>
        </authorList>
    </citation>
    <scope>NUCLEOTIDE SEQUENCE [LARGE SCALE GENOMIC DNA]</scope>
    <source>
        <strain evidence="1 2">PMRA3</strain>
    </source>
</reference>
<accession>A0A5B8EFL7</accession>
<dbReference type="EMBL" id="CP029754">
    <property type="protein sequence ID" value="QDD70210.1"/>
    <property type="molecule type" value="Genomic_DNA"/>
</dbReference>
<sequence length="135" mass="14873">MFLKVANILKKYGVDLQVWSYDKIKQNDDISSLFGDDEPTEADLSSVEPDKLHEPVLPVSSSDTQLAQIITGGVELQNDLIWLSSGDYPVDSIVKVSTQDGTYKVTGRSSYHGYSDLTIYSLKGDSGHDNKSDRA</sequence>
<proteinExistence type="predicted"/>
<dbReference type="Proteomes" id="UP000312326">
    <property type="component" value="Chromosome"/>
</dbReference>
<dbReference type="RefSeq" id="WP_139962239.1">
    <property type="nucleotide sequence ID" value="NZ_CP029754.1"/>
</dbReference>
<gene>
    <name evidence="1" type="ORF">DM298_04445</name>
</gene>
<evidence type="ECO:0000313" key="2">
    <source>
        <dbReference type="Proteomes" id="UP000312326"/>
    </source>
</evidence>
<evidence type="ECO:0000313" key="1">
    <source>
        <dbReference type="EMBL" id="QDD70210.1"/>
    </source>
</evidence>
<dbReference type="AlphaFoldDB" id="A0A5B8EFL7"/>
<organism evidence="1 2">
    <name type="scientific">Lactobacillus amylovorus</name>
    <dbReference type="NCBI Taxonomy" id="1604"/>
    <lineage>
        <taxon>Bacteria</taxon>
        <taxon>Bacillati</taxon>
        <taxon>Bacillota</taxon>
        <taxon>Bacilli</taxon>
        <taxon>Lactobacillales</taxon>
        <taxon>Lactobacillaceae</taxon>
        <taxon>Lactobacillus</taxon>
    </lineage>
</organism>